<dbReference type="PROSITE" id="PS50011">
    <property type="entry name" value="PROTEIN_KINASE_DOM"/>
    <property type="match status" value="1"/>
</dbReference>
<keyword evidence="2" id="KW-0547">Nucleotide-binding</keyword>
<keyword evidence="10" id="KW-1185">Reference proteome</keyword>
<dbReference type="InterPro" id="IPR008271">
    <property type="entry name" value="Ser/Thr_kinase_AS"/>
</dbReference>
<evidence type="ECO:0000256" key="1">
    <source>
        <dbReference type="ARBA" id="ARBA00022679"/>
    </source>
</evidence>
<dbReference type="PROSITE" id="PS00108">
    <property type="entry name" value="PROTEIN_KINASE_ST"/>
    <property type="match status" value="1"/>
</dbReference>
<dbReference type="GeneID" id="54296403"/>
<dbReference type="Gene3D" id="1.10.510.10">
    <property type="entry name" value="Transferase(Phosphotransferase) domain 1"/>
    <property type="match status" value="1"/>
</dbReference>
<dbReference type="FunFam" id="1.10.510.10:FF:000433">
    <property type="entry name" value="MAP kinase kinase PBS2"/>
    <property type="match status" value="1"/>
</dbReference>
<dbReference type="PANTHER" id="PTHR48013:SF25">
    <property type="entry name" value="MAP KINASE KINASE PBS2"/>
    <property type="match status" value="1"/>
</dbReference>
<sequence>MAATSPDEDLSDISSPLESPTTPDIPSPSSPLAHASLEPSRNSPPLGRTVSAAPTTSGMTASSTPLGALNAARRPPPKAPSMSSRGGGLNMPADIMARMKAVTLSRQGAPPPNPMQQGPTAPAAASPVPGQSPVGGIAGKQWLSPPGGKPVLPHFPSAPAVPGRKMGGPSLAEKRGLNLGGLTGSPVNGSPAPGAAAGKKKKPGLKLSDITGPAPGEGDAASSGAPAPTGGSMMDKYAEFLDKETGALRFKGKAVLTNKGVEFESGSSFKISLDEVDTLDELGKGNYGTVYKVRHSRPTMRRPGLGLAGNKVQSSPAVPHSPATARSDADSSPVAAKSGTGIIMAMKEMRLELDDAKFATIIMELDILHRCISPYIIDFYGAFFQEGAVYICMEFMDGGSIDKIYGDGIPENILRKITLATTMGLKSLKDGHNIIHRDVKPTNILVNTRGQVKICDFGVSGNLVASIAKTNIGCQSYMAPERISSGGIAQAGANPGGGTYSVQSDIWSLGLTIIECAMGRYPYPPETYNNIFSQLSAIVDGDPPDLPTEGYSELARNFVSGCLNKIPNLRPTYAMLLEHAWLSPLLKPPTITEEDEESDDASASAFSAPHMDYTGAEAPSDPEVAQWVIDAIERRKNGTLGLSKKPALHAAPLDAVGSPSSTAQDKGELSPPPAADADADGDANANADADADAEAE</sequence>
<keyword evidence="1" id="KW-0808">Transferase</keyword>
<evidence type="ECO:0000259" key="8">
    <source>
        <dbReference type="PROSITE" id="PS50011"/>
    </source>
</evidence>
<dbReference type="SMART" id="SM00220">
    <property type="entry name" value="S_TKc"/>
    <property type="match status" value="1"/>
</dbReference>
<dbReference type="Gene3D" id="3.30.200.20">
    <property type="entry name" value="Phosphorylase Kinase, domain 1"/>
    <property type="match status" value="2"/>
</dbReference>
<evidence type="ECO:0000313" key="9">
    <source>
        <dbReference type="EMBL" id="KAF2143337.1"/>
    </source>
</evidence>
<dbReference type="Proteomes" id="UP000799438">
    <property type="component" value="Unassembled WGS sequence"/>
</dbReference>
<feature type="compositionally biased region" description="Low complexity" evidence="7">
    <location>
        <begin position="212"/>
        <end position="230"/>
    </location>
</feature>
<dbReference type="InterPro" id="IPR011009">
    <property type="entry name" value="Kinase-like_dom_sf"/>
</dbReference>
<feature type="region of interest" description="Disordered" evidence="7">
    <location>
        <begin position="1"/>
        <end position="230"/>
    </location>
</feature>
<evidence type="ECO:0000256" key="5">
    <source>
        <dbReference type="ARBA" id="ARBA00038035"/>
    </source>
</evidence>
<evidence type="ECO:0000256" key="4">
    <source>
        <dbReference type="ARBA" id="ARBA00022840"/>
    </source>
</evidence>
<feature type="compositionally biased region" description="Polar residues" evidence="7">
    <location>
        <begin position="52"/>
        <end position="65"/>
    </location>
</feature>
<dbReference type="InterPro" id="IPR000719">
    <property type="entry name" value="Prot_kinase_dom"/>
</dbReference>
<protein>
    <recommendedName>
        <fullName evidence="6">mitogen-activated protein kinase kinase</fullName>
        <ecNumber evidence="6">2.7.12.2</ecNumber>
    </recommendedName>
</protein>
<organism evidence="9 10">
    <name type="scientific">Aplosporella prunicola CBS 121167</name>
    <dbReference type="NCBI Taxonomy" id="1176127"/>
    <lineage>
        <taxon>Eukaryota</taxon>
        <taxon>Fungi</taxon>
        <taxon>Dikarya</taxon>
        <taxon>Ascomycota</taxon>
        <taxon>Pezizomycotina</taxon>
        <taxon>Dothideomycetes</taxon>
        <taxon>Dothideomycetes incertae sedis</taxon>
        <taxon>Botryosphaeriales</taxon>
        <taxon>Aplosporellaceae</taxon>
        <taxon>Aplosporella</taxon>
    </lineage>
</organism>
<gene>
    <name evidence="9" type="ORF">K452DRAFT_268779</name>
</gene>
<keyword evidence="4" id="KW-0067">ATP-binding</keyword>
<dbReference type="GO" id="GO:0004708">
    <property type="term" value="F:MAP kinase kinase activity"/>
    <property type="evidence" value="ECO:0007669"/>
    <property type="project" value="UniProtKB-EC"/>
</dbReference>
<dbReference type="EC" id="2.7.12.2" evidence="6"/>
<dbReference type="Pfam" id="PF00069">
    <property type="entry name" value="Pkinase"/>
    <property type="match status" value="1"/>
</dbReference>
<evidence type="ECO:0000256" key="7">
    <source>
        <dbReference type="SAM" id="MobiDB-lite"/>
    </source>
</evidence>
<feature type="domain" description="Protein kinase" evidence="8">
    <location>
        <begin position="276"/>
        <end position="582"/>
    </location>
</feature>
<reference evidence="9" key="1">
    <citation type="journal article" date="2020" name="Stud. Mycol.">
        <title>101 Dothideomycetes genomes: a test case for predicting lifestyles and emergence of pathogens.</title>
        <authorList>
            <person name="Haridas S."/>
            <person name="Albert R."/>
            <person name="Binder M."/>
            <person name="Bloem J."/>
            <person name="Labutti K."/>
            <person name="Salamov A."/>
            <person name="Andreopoulos B."/>
            <person name="Baker S."/>
            <person name="Barry K."/>
            <person name="Bills G."/>
            <person name="Bluhm B."/>
            <person name="Cannon C."/>
            <person name="Castanera R."/>
            <person name="Culley D."/>
            <person name="Daum C."/>
            <person name="Ezra D."/>
            <person name="Gonzalez J."/>
            <person name="Henrissat B."/>
            <person name="Kuo A."/>
            <person name="Liang C."/>
            <person name="Lipzen A."/>
            <person name="Lutzoni F."/>
            <person name="Magnuson J."/>
            <person name="Mondo S."/>
            <person name="Nolan M."/>
            <person name="Ohm R."/>
            <person name="Pangilinan J."/>
            <person name="Park H.-J."/>
            <person name="Ramirez L."/>
            <person name="Alfaro M."/>
            <person name="Sun H."/>
            <person name="Tritt A."/>
            <person name="Yoshinaga Y."/>
            <person name="Zwiers L.-H."/>
            <person name="Turgeon B."/>
            <person name="Goodwin S."/>
            <person name="Spatafora J."/>
            <person name="Crous P."/>
            <person name="Grigoriev I."/>
        </authorList>
    </citation>
    <scope>NUCLEOTIDE SEQUENCE</scope>
    <source>
        <strain evidence="9">CBS 121167</strain>
    </source>
</reference>
<feature type="compositionally biased region" description="Low complexity" evidence="7">
    <location>
        <begin position="30"/>
        <end position="40"/>
    </location>
</feature>
<evidence type="ECO:0000256" key="3">
    <source>
        <dbReference type="ARBA" id="ARBA00022777"/>
    </source>
</evidence>
<dbReference type="EMBL" id="ML995482">
    <property type="protein sequence ID" value="KAF2143337.1"/>
    <property type="molecule type" value="Genomic_DNA"/>
</dbReference>
<dbReference type="RefSeq" id="XP_033399049.1">
    <property type="nucleotide sequence ID" value="XM_033538907.1"/>
</dbReference>
<feature type="compositionally biased region" description="Acidic residues" evidence="7">
    <location>
        <begin position="1"/>
        <end position="11"/>
    </location>
</feature>
<dbReference type="SUPFAM" id="SSF56112">
    <property type="entry name" value="Protein kinase-like (PK-like)"/>
    <property type="match status" value="1"/>
</dbReference>
<evidence type="ECO:0000313" key="10">
    <source>
        <dbReference type="Proteomes" id="UP000799438"/>
    </source>
</evidence>
<evidence type="ECO:0000256" key="2">
    <source>
        <dbReference type="ARBA" id="ARBA00022741"/>
    </source>
</evidence>
<dbReference type="AlphaFoldDB" id="A0A6A6BKG4"/>
<dbReference type="OrthoDB" id="10252354at2759"/>
<accession>A0A6A6BKG4</accession>
<dbReference type="PANTHER" id="PTHR48013">
    <property type="entry name" value="DUAL SPECIFICITY MITOGEN-ACTIVATED PROTEIN KINASE KINASE 5-RELATED"/>
    <property type="match status" value="1"/>
</dbReference>
<keyword evidence="3" id="KW-0418">Kinase</keyword>
<evidence type="ECO:0000256" key="6">
    <source>
        <dbReference type="ARBA" id="ARBA00038999"/>
    </source>
</evidence>
<feature type="region of interest" description="Disordered" evidence="7">
    <location>
        <begin position="648"/>
        <end position="696"/>
    </location>
</feature>
<proteinExistence type="inferred from homology"/>
<feature type="region of interest" description="Disordered" evidence="7">
    <location>
        <begin position="309"/>
        <end position="333"/>
    </location>
</feature>
<dbReference type="GO" id="GO:0071474">
    <property type="term" value="P:cellular hyperosmotic response"/>
    <property type="evidence" value="ECO:0007669"/>
    <property type="project" value="TreeGrafter"/>
</dbReference>
<comment type="similarity">
    <text evidence="5">Belongs to the protein kinase superfamily. STE Ser/Thr protein kinase family. MAP kinase kinase subfamily.</text>
</comment>
<dbReference type="GO" id="GO:0005524">
    <property type="term" value="F:ATP binding"/>
    <property type="evidence" value="ECO:0007669"/>
    <property type="project" value="UniProtKB-KW"/>
</dbReference>
<name>A0A6A6BKG4_9PEZI</name>